<keyword evidence="4" id="KW-0676">Redox-active center</keyword>
<evidence type="ECO:0000256" key="3">
    <source>
        <dbReference type="ARBA" id="ARBA00023157"/>
    </source>
</evidence>
<dbReference type="GO" id="GO:0017004">
    <property type="term" value="P:cytochrome complex assembly"/>
    <property type="evidence" value="ECO:0007669"/>
    <property type="project" value="UniProtKB-KW"/>
</dbReference>
<dbReference type="GO" id="GO:0030313">
    <property type="term" value="C:cell envelope"/>
    <property type="evidence" value="ECO:0007669"/>
    <property type="project" value="UniProtKB-SubCell"/>
</dbReference>
<dbReference type="Gene3D" id="3.40.30.10">
    <property type="entry name" value="Glutaredoxin"/>
    <property type="match status" value="1"/>
</dbReference>
<protein>
    <recommendedName>
        <fullName evidence="5">Thioredoxin domain-containing protein</fullName>
    </recommendedName>
</protein>
<dbReference type="PROSITE" id="PS00194">
    <property type="entry name" value="THIOREDOXIN_1"/>
    <property type="match status" value="1"/>
</dbReference>
<dbReference type="PANTHER" id="PTHR42852">
    <property type="entry name" value="THIOL:DISULFIDE INTERCHANGE PROTEIN DSBE"/>
    <property type="match status" value="1"/>
</dbReference>
<dbReference type="InterPro" id="IPR036249">
    <property type="entry name" value="Thioredoxin-like_sf"/>
</dbReference>
<dbReference type="InterPro" id="IPR050553">
    <property type="entry name" value="Thioredoxin_ResA/DsbE_sf"/>
</dbReference>
<sequence>MMFIRRAWWVPILLLLLSACGSPEWLDQHGNSVKRDALNGHRVVVNYWAQWCAPCRAELPELNRLSKDFPEARIIGIDFDGATGDALLAASEEMGIEFAVLGQDFAADLGLEKPKVLPTTYILDEQGEVLQTLHGPQSYEDIAALLK</sequence>
<dbReference type="Pfam" id="PF00578">
    <property type="entry name" value="AhpC-TSA"/>
    <property type="match status" value="1"/>
</dbReference>
<dbReference type="InterPro" id="IPR000866">
    <property type="entry name" value="AhpC/TSA"/>
</dbReference>
<dbReference type="PANTHER" id="PTHR42852:SF6">
    <property type="entry name" value="THIOL:DISULFIDE INTERCHANGE PROTEIN DSBE"/>
    <property type="match status" value="1"/>
</dbReference>
<dbReference type="PROSITE" id="PS51352">
    <property type="entry name" value="THIOREDOXIN_2"/>
    <property type="match status" value="1"/>
</dbReference>
<gene>
    <name evidence="6" type="ORF">LCGC14_0151550</name>
</gene>
<dbReference type="PROSITE" id="PS51257">
    <property type="entry name" value="PROKAR_LIPOPROTEIN"/>
    <property type="match status" value="1"/>
</dbReference>
<accession>A0A0F9VDW7</accession>
<dbReference type="EMBL" id="LAZR01000054">
    <property type="protein sequence ID" value="KKN97957.1"/>
    <property type="molecule type" value="Genomic_DNA"/>
</dbReference>
<dbReference type="GO" id="GO:0016209">
    <property type="term" value="F:antioxidant activity"/>
    <property type="evidence" value="ECO:0007669"/>
    <property type="project" value="InterPro"/>
</dbReference>
<dbReference type="AlphaFoldDB" id="A0A0F9VDW7"/>
<dbReference type="InterPro" id="IPR017937">
    <property type="entry name" value="Thioredoxin_CS"/>
</dbReference>
<dbReference type="SUPFAM" id="SSF52833">
    <property type="entry name" value="Thioredoxin-like"/>
    <property type="match status" value="1"/>
</dbReference>
<reference evidence="6" key="1">
    <citation type="journal article" date="2015" name="Nature">
        <title>Complex archaea that bridge the gap between prokaryotes and eukaryotes.</title>
        <authorList>
            <person name="Spang A."/>
            <person name="Saw J.H."/>
            <person name="Jorgensen S.L."/>
            <person name="Zaremba-Niedzwiedzka K."/>
            <person name="Martijn J."/>
            <person name="Lind A.E."/>
            <person name="van Eijk R."/>
            <person name="Schleper C."/>
            <person name="Guy L."/>
            <person name="Ettema T.J."/>
        </authorList>
    </citation>
    <scope>NUCLEOTIDE SEQUENCE</scope>
</reference>
<name>A0A0F9VDW7_9ZZZZ</name>
<dbReference type="InterPro" id="IPR013766">
    <property type="entry name" value="Thioredoxin_domain"/>
</dbReference>
<organism evidence="6">
    <name type="scientific">marine sediment metagenome</name>
    <dbReference type="NCBI Taxonomy" id="412755"/>
    <lineage>
        <taxon>unclassified sequences</taxon>
        <taxon>metagenomes</taxon>
        <taxon>ecological metagenomes</taxon>
    </lineage>
</organism>
<evidence type="ECO:0000256" key="2">
    <source>
        <dbReference type="ARBA" id="ARBA00022748"/>
    </source>
</evidence>
<evidence type="ECO:0000259" key="5">
    <source>
        <dbReference type="PROSITE" id="PS51352"/>
    </source>
</evidence>
<evidence type="ECO:0000256" key="1">
    <source>
        <dbReference type="ARBA" id="ARBA00004196"/>
    </source>
</evidence>
<evidence type="ECO:0000256" key="4">
    <source>
        <dbReference type="ARBA" id="ARBA00023284"/>
    </source>
</evidence>
<proteinExistence type="predicted"/>
<keyword evidence="2" id="KW-0201">Cytochrome c-type biogenesis</keyword>
<evidence type="ECO:0000313" key="6">
    <source>
        <dbReference type="EMBL" id="KKN97957.1"/>
    </source>
</evidence>
<comment type="caution">
    <text evidence="6">The sequence shown here is derived from an EMBL/GenBank/DDBJ whole genome shotgun (WGS) entry which is preliminary data.</text>
</comment>
<dbReference type="GO" id="GO:0016491">
    <property type="term" value="F:oxidoreductase activity"/>
    <property type="evidence" value="ECO:0007669"/>
    <property type="project" value="InterPro"/>
</dbReference>
<dbReference type="CDD" id="cd02966">
    <property type="entry name" value="TlpA_like_family"/>
    <property type="match status" value="1"/>
</dbReference>
<comment type="subcellular location">
    <subcellularLocation>
        <location evidence="1">Cell envelope</location>
    </subcellularLocation>
</comment>
<keyword evidence="3" id="KW-1015">Disulfide bond</keyword>
<feature type="domain" description="Thioredoxin" evidence="5">
    <location>
        <begin position="4"/>
        <end position="147"/>
    </location>
</feature>